<comment type="similarity">
    <text evidence="2 3">Belongs to the small heat shock protein (HSP20) family.</text>
</comment>
<dbReference type="SUPFAM" id="SSF49764">
    <property type="entry name" value="HSP20-like chaperones"/>
    <property type="match status" value="1"/>
</dbReference>
<dbReference type="InterPro" id="IPR008978">
    <property type="entry name" value="HSP20-like_chaperone"/>
</dbReference>
<evidence type="ECO:0000313" key="7">
    <source>
        <dbReference type="Proteomes" id="UP000184330"/>
    </source>
</evidence>
<evidence type="ECO:0000256" key="4">
    <source>
        <dbReference type="SAM" id="MobiDB-lite"/>
    </source>
</evidence>
<dbReference type="PANTHER" id="PTHR11527">
    <property type="entry name" value="HEAT-SHOCK PROTEIN 20 FAMILY MEMBER"/>
    <property type="match status" value="1"/>
</dbReference>
<evidence type="ECO:0000313" key="6">
    <source>
        <dbReference type="EMBL" id="CZR50728.1"/>
    </source>
</evidence>
<dbReference type="OrthoDB" id="1431247at2759"/>
<proteinExistence type="inferred from homology"/>
<evidence type="ECO:0000259" key="5">
    <source>
        <dbReference type="PROSITE" id="PS01031"/>
    </source>
</evidence>
<evidence type="ECO:0000256" key="2">
    <source>
        <dbReference type="PROSITE-ProRule" id="PRU00285"/>
    </source>
</evidence>
<evidence type="ECO:0000256" key="1">
    <source>
        <dbReference type="ARBA" id="ARBA00023016"/>
    </source>
</evidence>
<accession>A0A1L7WDE0</accession>
<dbReference type="AlphaFoldDB" id="A0A1L7WDE0"/>
<dbReference type="InterPro" id="IPR002068">
    <property type="entry name" value="A-crystallin/Hsp20_dom"/>
</dbReference>
<gene>
    <name evidence="6" type="ORF">PAC_00602</name>
</gene>
<feature type="region of interest" description="Disordered" evidence="4">
    <location>
        <begin position="136"/>
        <end position="162"/>
    </location>
</feature>
<keyword evidence="1 6" id="KW-0346">Stress response</keyword>
<organism evidence="6 7">
    <name type="scientific">Phialocephala subalpina</name>
    <dbReference type="NCBI Taxonomy" id="576137"/>
    <lineage>
        <taxon>Eukaryota</taxon>
        <taxon>Fungi</taxon>
        <taxon>Dikarya</taxon>
        <taxon>Ascomycota</taxon>
        <taxon>Pezizomycotina</taxon>
        <taxon>Leotiomycetes</taxon>
        <taxon>Helotiales</taxon>
        <taxon>Mollisiaceae</taxon>
        <taxon>Phialocephala</taxon>
        <taxon>Phialocephala fortinii species complex</taxon>
    </lineage>
</organism>
<feature type="domain" description="SHSP" evidence="5">
    <location>
        <begin position="44"/>
        <end position="216"/>
    </location>
</feature>
<dbReference type="STRING" id="576137.A0A1L7WDE0"/>
<sequence length="216" mass="23907">MSLYNFPGFASSADTSFHPLFRLLDDFDNYSQSQGNTGRRNNRQSMKTFNPKFDVKEVGANYELHGELPGVEQKDVEIEFIDDHTLTIKGRTERTYQSGTPPTGFIEGPNATGALPAAENGHEPHKATVEAVPDESDAVATKDATATKVAKKEPEQPKEPEAKYWVSERSVGEFSRSFSFPVRVDQDAVKASMKNGILSIVVPKAQKKESRKITIN</sequence>
<dbReference type="Pfam" id="PF00011">
    <property type="entry name" value="HSP20"/>
    <property type="match status" value="1"/>
</dbReference>
<dbReference type="PROSITE" id="PS01031">
    <property type="entry name" value="SHSP"/>
    <property type="match status" value="1"/>
</dbReference>
<evidence type="ECO:0000256" key="3">
    <source>
        <dbReference type="RuleBase" id="RU003616"/>
    </source>
</evidence>
<dbReference type="InterPro" id="IPR031107">
    <property type="entry name" value="Small_HSP"/>
</dbReference>
<protein>
    <submittedName>
        <fullName evidence="6">Probable heat shock protein 30</fullName>
    </submittedName>
</protein>
<dbReference type="Gene3D" id="2.60.40.790">
    <property type="match status" value="1"/>
</dbReference>
<dbReference type="Proteomes" id="UP000184330">
    <property type="component" value="Unassembled WGS sequence"/>
</dbReference>
<dbReference type="CDD" id="cd06464">
    <property type="entry name" value="ACD_sHsps-like"/>
    <property type="match status" value="1"/>
</dbReference>
<keyword evidence="7" id="KW-1185">Reference proteome</keyword>
<dbReference type="EMBL" id="FJOG01000001">
    <property type="protein sequence ID" value="CZR50728.1"/>
    <property type="molecule type" value="Genomic_DNA"/>
</dbReference>
<feature type="compositionally biased region" description="Low complexity" evidence="4">
    <location>
        <begin position="138"/>
        <end position="148"/>
    </location>
</feature>
<feature type="compositionally biased region" description="Basic and acidic residues" evidence="4">
    <location>
        <begin position="150"/>
        <end position="162"/>
    </location>
</feature>
<reference evidence="6 7" key="1">
    <citation type="submission" date="2016-03" db="EMBL/GenBank/DDBJ databases">
        <authorList>
            <person name="Ploux O."/>
        </authorList>
    </citation>
    <scope>NUCLEOTIDE SEQUENCE [LARGE SCALE GENOMIC DNA]</scope>
    <source>
        <strain evidence="6 7">UAMH 11012</strain>
    </source>
</reference>
<name>A0A1L7WDE0_9HELO</name>